<evidence type="ECO:0008006" key="3">
    <source>
        <dbReference type="Google" id="ProtNLM"/>
    </source>
</evidence>
<reference evidence="1" key="1">
    <citation type="submission" date="2022-07" db="EMBL/GenBank/DDBJ databases">
        <title>Evaluation of T. orientalis genome assembly methods using nanopore sequencing and analysis of variation between genomes.</title>
        <authorList>
            <person name="Yam J."/>
            <person name="Micallef M.L."/>
            <person name="Liu M."/>
            <person name="Djordjevic S.P."/>
            <person name="Bogema D.R."/>
            <person name="Jenkins C."/>
        </authorList>
    </citation>
    <scope>NUCLEOTIDE SEQUENCE</scope>
    <source>
        <strain evidence="1">Fish Creek</strain>
    </source>
</reference>
<accession>A0A976QPW6</accession>
<proteinExistence type="predicted"/>
<evidence type="ECO:0000313" key="2">
    <source>
        <dbReference type="Proteomes" id="UP000244803"/>
    </source>
</evidence>
<dbReference type="EMBL" id="CP056065">
    <property type="protein sequence ID" value="UKJ88174.2"/>
    <property type="molecule type" value="Genomic_DNA"/>
</dbReference>
<dbReference type="AlphaFoldDB" id="A0A976QPW6"/>
<protein>
    <recommendedName>
        <fullName evidence="3">3'-5' exonuclease domain-containing protein</fullName>
    </recommendedName>
</protein>
<sequence length="546" mass="62881">MRRYQKWPIYATKRMVEIIPNLCLEGKKHTVVANVMFHCLGSGISDSEYNTLFRNDYMETLNHLFNNRMKVENDIKSYEGVKELVFSPFNLKLVNEVSPSIYSTQRDHLISSLEESLKNFSMYYTDVKDNIDLNSLYYSVGVDFVKLIKLLRLEHKLEEIRSDVINDFFKQSMGKREFHKVMEFLQILMAKKEFDLFTPFVTGSIRLAEVLVGVVGTESKTVLEQFYRLIPKELHAQCLNFLRSTDPNTGLLIYDWGYSESELILSGKLDNGCGESQEAYSKLDEAAYDNPILDKVLVNNIASLYSALQTVKTLSKRGIRGSNRNFQNELRSTISAHFEPDLVVISTHRDVFVIDTIIRDSLYKSSLYKLLDFIWSSELTKIGHNIMLNIAKLSCHFEEPFKNYNRIVDLNDKRVKKIKVNGDDGVYETSQFRSTGISRNLNGLLQEYNVGVPPRKKWNNMRPIPIERVKYLSIVARGMLSIEYQLRSQGWMPSSICASSSEEKTKIDVYPSRSNGNQGLNDLFSEKTCNPDSVEISEKTGIFRKN</sequence>
<dbReference type="Proteomes" id="UP000244803">
    <property type="component" value="Chromosome 1"/>
</dbReference>
<organism evidence="1 2">
    <name type="scientific">Theileria orientalis</name>
    <dbReference type="NCBI Taxonomy" id="68886"/>
    <lineage>
        <taxon>Eukaryota</taxon>
        <taxon>Sar</taxon>
        <taxon>Alveolata</taxon>
        <taxon>Apicomplexa</taxon>
        <taxon>Aconoidasida</taxon>
        <taxon>Piroplasmida</taxon>
        <taxon>Theileriidae</taxon>
        <taxon>Theileria</taxon>
    </lineage>
</organism>
<name>A0A976QPW6_THEOR</name>
<gene>
    <name evidence="1" type="ORF">MACJ_000617</name>
</gene>
<dbReference type="OrthoDB" id="360746at2759"/>
<evidence type="ECO:0000313" key="1">
    <source>
        <dbReference type="EMBL" id="UKJ88174.2"/>
    </source>
</evidence>